<organism evidence="3 4">
    <name type="scientific">Epilithonimonas arachidiradicis</name>
    <dbReference type="NCBI Taxonomy" id="1617282"/>
    <lineage>
        <taxon>Bacteria</taxon>
        <taxon>Pseudomonadati</taxon>
        <taxon>Bacteroidota</taxon>
        <taxon>Flavobacteriia</taxon>
        <taxon>Flavobacteriales</taxon>
        <taxon>Weeksellaceae</taxon>
        <taxon>Chryseobacterium group</taxon>
        <taxon>Epilithonimonas</taxon>
    </lineage>
</organism>
<reference evidence="2" key="4">
    <citation type="submission" date="2024-05" db="EMBL/GenBank/DDBJ databases">
        <authorList>
            <person name="Sun Q."/>
            <person name="Sedlacek I."/>
        </authorList>
    </citation>
    <scope>NUCLEOTIDE SEQUENCE</scope>
    <source>
        <strain evidence="2">CCM 8490</strain>
    </source>
</reference>
<comment type="caution">
    <text evidence="3">The sequence shown here is derived from an EMBL/GenBank/DDBJ whole genome shotgun (WGS) entry which is preliminary data.</text>
</comment>
<reference evidence="5" key="3">
    <citation type="journal article" date="2019" name="Int. J. Syst. Evol. Microbiol.">
        <title>The Global Catalogue of Microorganisms (GCM) 10K type strain sequencing project: providing services to taxonomists for standard genome sequencing and annotation.</title>
        <authorList>
            <consortium name="The Broad Institute Genomics Platform"/>
            <consortium name="The Broad Institute Genome Sequencing Center for Infectious Disease"/>
            <person name="Wu L."/>
            <person name="Ma J."/>
        </authorList>
    </citation>
    <scope>NUCLEOTIDE SEQUENCE [LARGE SCALE GENOMIC DNA]</scope>
    <source>
        <strain evidence="5">CCM 8490</strain>
    </source>
</reference>
<evidence type="ECO:0000256" key="1">
    <source>
        <dbReference type="SAM" id="MobiDB-lite"/>
    </source>
</evidence>
<dbReference type="OrthoDB" id="1122255at2"/>
<dbReference type="Proteomes" id="UP000285906">
    <property type="component" value="Unassembled WGS sequence"/>
</dbReference>
<gene>
    <name evidence="3" type="ORF">BXY58_0282</name>
    <name evidence="2" type="ORF">GCM10007332_02680</name>
</gene>
<feature type="region of interest" description="Disordered" evidence="1">
    <location>
        <begin position="158"/>
        <end position="177"/>
    </location>
</feature>
<dbReference type="InterPro" id="IPR011990">
    <property type="entry name" value="TPR-like_helical_dom_sf"/>
</dbReference>
<evidence type="ECO:0000313" key="2">
    <source>
        <dbReference type="EMBL" id="GGG44659.1"/>
    </source>
</evidence>
<dbReference type="RefSeq" id="WP_120212007.1">
    <property type="nucleotide sequence ID" value="NZ_BMCW01000001.1"/>
</dbReference>
<evidence type="ECO:0000313" key="5">
    <source>
        <dbReference type="Proteomes" id="UP000658202"/>
    </source>
</evidence>
<proteinExistence type="predicted"/>
<dbReference type="AlphaFoldDB" id="A0A420DCS4"/>
<dbReference type="EMBL" id="BMCW01000001">
    <property type="protein sequence ID" value="GGG44659.1"/>
    <property type="molecule type" value="Genomic_DNA"/>
</dbReference>
<dbReference type="Proteomes" id="UP000658202">
    <property type="component" value="Unassembled WGS sequence"/>
</dbReference>
<name>A0A420DCS4_9FLAO</name>
<dbReference type="EMBL" id="RAQH01000001">
    <property type="protein sequence ID" value="RKE89708.1"/>
    <property type="molecule type" value="Genomic_DNA"/>
</dbReference>
<accession>A0A420DCS4</accession>
<dbReference type="SUPFAM" id="SSF81901">
    <property type="entry name" value="HCP-like"/>
    <property type="match status" value="1"/>
</dbReference>
<evidence type="ECO:0000313" key="3">
    <source>
        <dbReference type="EMBL" id="RKE89708.1"/>
    </source>
</evidence>
<protein>
    <submittedName>
        <fullName evidence="3">Uncharacterized protein</fullName>
    </submittedName>
</protein>
<dbReference type="Gene3D" id="1.25.40.10">
    <property type="entry name" value="Tetratricopeptide repeat domain"/>
    <property type="match status" value="1"/>
</dbReference>
<reference evidence="2" key="1">
    <citation type="journal article" date="2014" name="Int. J. Syst. Evol. Microbiol.">
        <title>Complete genome of a new Firmicutes species belonging to the dominant human colonic microbiota ('Ruminococcus bicirculans') reveals two chromosomes and a selective capacity to utilize plant glucans.</title>
        <authorList>
            <consortium name="NISC Comparative Sequencing Program"/>
            <person name="Wegmann U."/>
            <person name="Louis P."/>
            <person name="Goesmann A."/>
            <person name="Henrissat B."/>
            <person name="Duncan S.H."/>
            <person name="Flint H.J."/>
        </authorList>
    </citation>
    <scope>NUCLEOTIDE SEQUENCE</scope>
    <source>
        <strain evidence="2">CCM 8490</strain>
    </source>
</reference>
<sequence>MTLTKSKYYFEALDNYPYSLPDCLEALNYALSYDPEDADSLCLMGRIYSEMLIDYEKAKLYFEEALQCDVTNLNTPRYYIKCLLDNEDLDEAEKLIEYSLKIKGIDKCRILMQKSYLSEIKMDFKKALEILKEAKKFAYDQSMLDFLKSKEKFIKEKIPKKKKTKSKAKNNKKKETN</sequence>
<reference evidence="3 4" key="2">
    <citation type="submission" date="2018-09" db="EMBL/GenBank/DDBJ databases">
        <title>Genomic Encyclopedia of Archaeal and Bacterial Type Strains, Phase II (KMG-II): from individual species to whole genera.</title>
        <authorList>
            <person name="Goeker M."/>
        </authorList>
    </citation>
    <scope>NUCLEOTIDE SEQUENCE [LARGE SCALE GENOMIC DNA]</scope>
    <source>
        <strain evidence="3 4">DSM 27620</strain>
    </source>
</reference>
<evidence type="ECO:0000313" key="4">
    <source>
        <dbReference type="Proteomes" id="UP000285906"/>
    </source>
</evidence>
<keyword evidence="5" id="KW-1185">Reference proteome</keyword>